<keyword evidence="4" id="KW-0808">Transferase</keyword>
<dbReference type="PROSITE" id="PS50011">
    <property type="entry name" value="PROTEIN_KINASE_DOM"/>
    <property type="match status" value="1"/>
</dbReference>
<dbReference type="PROSITE" id="PS00108">
    <property type="entry name" value="PROTEIN_KINASE_ST"/>
    <property type="match status" value="1"/>
</dbReference>
<dbReference type="Pfam" id="PF00069">
    <property type="entry name" value="Pkinase"/>
    <property type="match status" value="1"/>
</dbReference>
<protein>
    <submittedName>
        <fullName evidence="8">Protein kinase domain-containing protein</fullName>
    </submittedName>
</protein>
<reference evidence="8" key="1">
    <citation type="submission" date="2016-11" db="UniProtKB">
        <authorList>
            <consortium name="WormBaseParasite"/>
        </authorList>
    </citation>
    <scope>IDENTIFICATION</scope>
</reference>
<evidence type="ECO:0000313" key="7">
    <source>
        <dbReference type="Proteomes" id="UP000095280"/>
    </source>
</evidence>
<evidence type="ECO:0000256" key="1">
    <source>
        <dbReference type="ARBA" id="ARBA00022741"/>
    </source>
</evidence>
<feature type="binding site" evidence="3">
    <location>
        <position position="94"/>
    </location>
    <ligand>
        <name>ATP</name>
        <dbReference type="ChEBI" id="CHEBI:30616"/>
    </ligand>
</feature>
<dbReference type="InterPro" id="IPR000719">
    <property type="entry name" value="Prot_kinase_dom"/>
</dbReference>
<evidence type="ECO:0000256" key="5">
    <source>
        <dbReference type="SAM" id="MobiDB-lite"/>
    </source>
</evidence>
<dbReference type="PANTHER" id="PTHR24347">
    <property type="entry name" value="SERINE/THREONINE-PROTEIN KINASE"/>
    <property type="match status" value="1"/>
</dbReference>
<dbReference type="PROSITE" id="PS00107">
    <property type="entry name" value="PROTEIN_KINASE_ATP"/>
    <property type="match status" value="2"/>
</dbReference>
<comment type="similarity">
    <text evidence="4">Belongs to the protein kinase superfamily.</text>
</comment>
<evidence type="ECO:0000256" key="4">
    <source>
        <dbReference type="RuleBase" id="RU000304"/>
    </source>
</evidence>
<dbReference type="GO" id="GO:0004674">
    <property type="term" value="F:protein serine/threonine kinase activity"/>
    <property type="evidence" value="ECO:0007669"/>
    <property type="project" value="UniProtKB-KW"/>
</dbReference>
<evidence type="ECO:0000256" key="2">
    <source>
        <dbReference type="ARBA" id="ARBA00022840"/>
    </source>
</evidence>
<dbReference type="SMART" id="SM00220">
    <property type="entry name" value="S_TKc"/>
    <property type="match status" value="1"/>
</dbReference>
<keyword evidence="1 3" id="KW-0547">Nucleotide-binding</keyword>
<organism evidence="7 8">
    <name type="scientific">Macrostomum lignano</name>
    <dbReference type="NCBI Taxonomy" id="282301"/>
    <lineage>
        <taxon>Eukaryota</taxon>
        <taxon>Metazoa</taxon>
        <taxon>Spiralia</taxon>
        <taxon>Lophotrochozoa</taxon>
        <taxon>Platyhelminthes</taxon>
        <taxon>Rhabditophora</taxon>
        <taxon>Macrostomorpha</taxon>
        <taxon>Macrostomida</taxon>
        <taxon>Macrostomidae</taxon>
        <taxon>Macrostomum</taxon>
    </lineage>
</organism>
<sequence>MPIAQLSEPFKEVKVEKTPSTSTLEDELGDGAELENGDHATELEVTDMVKRLGGAIVTPSDFELLKVLGQGSFGRVFLVRKLTGHDAGTLYAMKVLRKATLKQTEQQAGDAAAAASDTAPAGGAAATAGVDAAAASAVNPGVRAAKNVSRLPGVRPGEFLQDYELKEQLGVGSFAICHRCVHRATGASFAVKIIDCSKRDPQEEVEILLRFSEHPNIVSLRDVYTSVSTGRVYLVMELLRGGELLDRILRQKFFSEREASAVIEVVCRTLAFLHKNGVVHRDLKPSNLVYASDDWAPESLR</sequence>
<keyword evidence="4" id="KW-0418">Kinase</keyword>
<evidence type="ECO:0000259" key="6">
    <source>
        <dbReference type="PROSITE" id="PS50011"/>
    </source>
</evidence>
<evidence type="ECO:0000256" key="3">
    <source>
        <dbReference type="PROSITE-ProRule" id="PRU10141"/>
    </source>
</evidence>
<feature type="binding site" evidence="3">
    <location>
        <position position="192"/>
    </location>
    <ligand>
        <name>ATP</name>
        <dbReference type="ChEBI" id="CHEBI:30616"/>
    </ligand>
</feature>
<dbReference type="Gene3D" id="1.10.510.10">
    <property type="entry name" value="Transferase(Phosphotransferase) domain 1"/>
    <property type="match status" value="1"/>
</dbReference>
<dbReference type="Gene3D" id="3.30.200.20">
    <property type="entry name" value="Phosphorylase Kinase, domain 1"/>
    <property type="match status" value="2"/>
</dbReference>
<dbReference type="InterPro" id="IPR011009">
    <property type="entry name" value="Kinase-like_dom_sf"/>
</dbReference>
<feature type="region of interest" description="Disordered" evidence="5">
    <location>
        <begin position="12"/>
        <end position="34"/>
    </location>
</feature>
<dbReference type="WBParaSite" id="maker-uti_cns_0012082-snap-gene-0.4-mRNA-1">
    <property type="protein sequence ID" value="maker-uti_cns_0012082-snap-gene-0.4-mRNA-1"/>
    <property type="gene ID" value="maker-uti_cns_0012082-snap-gene-0.4"/>
</dbReference>
<dbReference type="InterPro" id="IPR008271">
    <property type="entry name" value="Ser/Thr_kinase_AS"/>
</dbReference>
<evidence type="ECO:0000313" key="8">
    <source>
        <dbReference type="WBParaSite" id="maker-uti_cns_0012082-snap-gene-0.4-mRNA-1"/>
    </source>
</evidence>
<keyword evidence="4" id="KW-0723">Serine/threonine-protein kinase</keyword>
<dbReference type="SUPFAM" id="SSF56112">
    <property type="entry name" value="Protein kinase-like (PK-like)"/>
    <property type="match status" value="2"/>
</dbReference>
<keyword evidence="2 3" id="KW-0067">ATP-binding</keyword>
<keyword evidence="7" id="KW-1185">Reference proteome</keyword>
<proteinExistence type="inferred from homology"/>
<feature type="compositionally biased region" description="Acidic residues" evidence="5">
    <location>
        <begin position="24"/>
        <end position="34"/>
    </location>
</feature>
<dbReference type="InterPro" id="IPR017441">
    <property type="entry name" value="Protein_kinase_ATP_BS"/>
</dbReference>
<dbReference type="GO" id="GO:0005524">
    <property type="term" value="F:ATP binding"/>
    <property type="evidence" value="ECO:0007669"/>
    <property type="project" value="UniProtKB-UniRule"/>
</dbReference>
<name>A0A1I8IG13_9PLAT</name>
<dbReference type="Proteomes" id="UP000095280">
    <property type="component" value="Unplaced"/>
</dbReference>
<dbReference type="AlphaFoldDB" id="A0A1I8IG13"/>
<accession>A0A1I8IG13</accession>
<feature type="domain" description="Protein kinase" evidence="6">
    <location>
        <begin position="62"/>
        <end position="301"/>
    </location>
</feature>